<protein>
    <recommendedName>
        <fullName evidence="2">F-box domain-containing protein</fullName>
    </recommendedName>
</protein>
<keyword evidence="4" id="KW-1185">Reference proteome</keyword>
<dbReference type="Gene3D" id="3.80.10.10">
    <property type="entry name" value="Ribonuclease Inhibitor"/>
    <property type="match status" value="1"/>
</dbReference>
<dbReference type="Proteomes" id="UP001054889">
    <property type="component" value="Unassembled WGS sequence"/>
</dbReference>
<organism evidence="3 4">
    <name type="scientific">Eleusine coracana subsp. coracana</name>
    <dbReference type="NCBI Taxonomy" id="191504"/>
    <lineage>
        <taxon>Eukaryota</taxon>
        <taxon>Viridiplantae</taxon>
        <taxon>Streptophyta</taxon>
        <taxon>Embryophyta</taxon>
        <taxon>Tracheophyta</taxon>
        <taxon>Spermatophyta</taxon>
        <taxon>Magnoliopsida</taxon>
        <taxon>Liliopsida</taxon>
        <taxon>Poales</taxon>
        <taxon>Poaceae</taxon>
        <taxon>PACMAD clade</taxon>
        <taxon>Chloridoideae</taxon>
        <taxon>Cynodonteae</taxon>
        <taxon>Eleusininae</taxon>
        <taxon>Eleusine</taxon>
    </lineage>
</organism>
<evidence type="ECO:0000313" key="4">
    <source>
        <dbReference type="Proteomes" id="UP001054889"/>
    </source>
</evidence>
<accession>A0AAV5DHV1</accession>
<dbReference type="Pfam" id="PF00646">
    <property type="entry name" value="F-box"/>
    <property type="match status" value="1"/>
</dbReference>
<dbReference type="InterPro" id="IPR053197">
    <property type="entry name" value="F-box_SCFL_complex_component"/>
</dbReference>
<feature type="compositionally biased region" description="Acidic residues" evidence="1">
    <location>
        <begin position="231"/>
        <end position="246"/>
    </location>
</feature>
<dbReference type="PANTHER" id="PTHR34223">
    <property type="entry name" value="OS11G0201299 PROTEIN"/>
    <property type="match status" value="1"/>
</dbReference>
<reference evidence="3" key="1">
    <citation type="journal article" date="2018" name="DNA Res.">
        <title>Multiple hybrid de novo genome assembly of finger millet, an orphan allotetraploid crop.</title>
        <authorList>
            <person name="Hatakeyama M."/>
            <person name="Aluri S."/>
            <person name="Balachadran M.T."/>
            <person name="Sivarajan S.R."/>
            <person name="Patrignani A."/>
            <person name="Gruter S."/>
            <person name="Poveda L."/>
            <person name="Shimizu-Inatsugi R."/>
            <person name="Baeten J."/>
            <person name="Francoijs K.J."/>
            <person name="Nataraja K.N."/>
            <person name="Reddy Y.A.N."/>
            <person name="Phadnis S."/>
            <person name="Ravikumar R.L."/>
            <person name="Schlapbach R."/>
            <person name="Sreeman S.M."/>
            <person name="Shimizu K.K."/>
        </authorList>
    </citation>
    <scope>NUCLEOTIDE SEQUENCE</scope>
</reference>
<dbReference type="AlphaFoldDB" id="A0AAV5DHV1"/>
<dbReference type="InterPro" id="IPR053781">
    <property type="entry name" value="F-box_AtFBL13-like"/>
</dbReference>
<dbReference type="InterPro" id="IPR001810">
    <property type="entry name" value="F-box_dom"/>
</dbReference>
<dbReference type="SUPFAM" id="SSF81383">
    <property type="entry name" value="F-box domain"/>
    <property type="match status" value="1"/>
</dbReference>
<comment type="caution">
    <text evidence="3">The sequence shown here is derived from an EMBL/GenBank/DDBJ whole genome shotgun (WGS) entry which is preliminary data.</text>
</comment>
<dbReference type="Pfam" id="PF24758">
    <property type="entry name" value="LRR_At5g56370"/>
    <property type="match status" value="1"/>
</dbReference>
<evidence type="ECO:0000259" key="2">
    <source>
        <dbReference type="PROSITE" id="PS50181"/>
    </source>
</evidence>
<proteinExistence type="predicted"/>
<dbReference type="PANTHER" id="PTHR34223:SF60">
    <property type="entry name" value="CYTOCHROME C OXIDASE SUBUNIT 5B MITOCHONDRIAL"/>
    <property type="match status" value="1"/>
</dbReference>
<feature type="region of interest" description="Disordered" evidence="1">
    <location>
        <begin position="231"/>
        <end position="257"/>
    </location>
</feature>
<dbReference type="InterPro" id="IPR055411">
    <property type="entry name" value="LRR_FXL15/At3g58940/PEG3-like"/>
</dbReference>
<dbReference type="InterPro" id="IPR032675">
    <property type="entry name" value="LRR_dom_sf"/>
</dbReference>
<gene>
    <name evidence="3" type="primary">ga27503</name>
    <name evidence="3" type="ORF">PR202_ga27503</name>
</gene>
<feature type="domain" description="F-box" evidence="2">
    <location>
        <begin position="34"/>
        <end position="70"/>
    </location>
</feature>
<name>A0AAV5DHV1_ELECO</name>
<dbReference type="Gene3D" id="1.20.1280.50">
    <property type="match status" value="1"/>
</dbReference>
<dbReference type="InterPro" id="IPR036047">
    <property type="entry name" value="F-box-like_dom_sf"/>
</dbReference>
<evidence type="ECO:0000313" key="3">
    <source>
        <dbReference type="EMBL" id="GJN09490.1"/>
    </source>
</evidence>
<dbReference type="PROSITE" id="PS50181">
    <property type="entry name" value="FBOX"/>
    <property type="match status" value="1"/>
</dbReference>
<dbReference type="SUPFAM" id="SSF52047">
    <property type="entry name" value="RNI-like"/>
    <property type="match status" value="1"/>
</dbReference>
<dbReference type="CDD" id="cd22160">
    <property type="entry name" value="F-box_AtFBL13-like"/>
    <property type="match status" value="1"/>
</dbReference>
<dbReference type="EMBL" id="BQKI01000016">
    <property type="protein sequence ID" value="GJN09490.1"/>
    <property type="molecule type" value="Genomic_DNA"/>
</dbReference>
<sequence length="337" mass="38032">MPPKVTKRWVLVSRSGEPFGSRKGGGGRGVDLSMDRLSALPDALLHHILSFMKAWEVVRTCVLSRRWRDLWASAPCVDVRVGEYSEPPEDFANAIKRKVRVIQLNGHLHESAKLNHMDFVSCPLKILKLSYAELDDQFIRGLFSRCPSLEELDLMRCVVGPGEIVSASLKTLTLVKCMFTTNLSVDASNLVSVRCIAPENWVPLFKNFGSLVTGSVMLDDTLLSREFEKYQDEDEFPQTSDEDDDNNSGHFKRSGKYAAASDDSDDFMTDDYGYPDDYYDHYSSDIKDDYDYGSDINSDTETYEYSKIANVYVNRQFINNDDVCDGSKGGHSGEVYH</sequence>
<reference evidence="3" key="2">
    <citation type="submission" date="2021-12" db="EMBL/GenBank/DDBJ databases">
        <title>Resequencing data analysis of finger millet.</title>
        <authorList>
            <person name="Hatakeyama M."/>
            <person name="Aluri S."/>
            <person name="Balachadran M.T."/>
            <person name="Sivarajan S.R."/>
            <person name="Poveda L."/>
            <person name="Shimizu-Inatsugi R."/>
            <person name="Schlapbach R."/>
            <person name="Sreeman S.M."/>
            <person name="Shimizu K.K."/>
        </authorList>
    </citation>
    <scope>NUCLEOTIDE SEQUENCE</scope>
</reference>
<evidence type="ECO:0000256" key="1">
    <source>
        <dbReference type="SAM" id="MobiDB-lite"/>
    </source>
</evidence>
<dbReference type="SMART" id="SM00256">
    <property type="entry name" value="FBOX"/>
    <property type="match status" value="1"/>
</dbReference>